<keyword evidence="3" id="KW-1185">Reference proteome</keyword>
<accession>A0A841TFC3</accession>
<comment type="caution">
    <text evidence="2">The sequence shown here is derived from an EMBL/GenBank/DDBJ whole genome shotgun (WGS) entry which is preliminary data.</text>
</comment>
<reference evidence="2 3" key="1">
    <citation type="submission" date="2020-08" db="EMBL/GenBank/DDBJ databases">
        <title>Cohnella phylogeny.</title>
        <authorList>
            <person name="Dunlap C."/>
        </authorList>
    </citation>
    <scope>NUCLEOTIDE SEQUENCE [LARGE SCALE GENOMIC DNA]</scope>
    <source>
        <strain evidence="2 3">DSM 103658</strain>
    </source>
</reference>
<evidence type="ECO:0000313" key="2">
    <source>
        <dbReference type="EMBL" id="MBB6679016.1"/>
    </source>
</evidence>
<gene>
    <name evidence="2" type="ORF">H4Q31_17130</name>
</gene>
<dbReference type="AlphaFoldDB" id="A0A841TFC3"/>
<evidence type="ECO:0000313" key="3">
    <source>
        <dbReference type="Proteomes" id="UP000574133"/>
    </source>
</evidence>
<evidence type="ECO:0000256" key="1">
    <source>
        <dbReference type="SAM" id="MobiDB-lite"/>
    </source>
</evidence>
<dbReference type="EMBL" id="JACJVN010000065">
    <property type="protein sequence ID" value="MBB6679016.1"/>
    <property type="molecule type" value="Genomic_DNA"/>
</dbReference>
<feature type="compositionally biased region" description="Basic and acidic residues" evidence="1">
    <location>
        <begin position="1"/>
        <end position="11"/>
    </location>
</feature>
<name>A0A841TFC3_9BACL</name>
<organism evidence="2 3">
    <name type="scientific">Cohnella lubricantis</name>
    <dbReference type="NCBI Taxonomy" id="2163172"/>
    <lineage>
        <taxon>Bacteria</taxon>
        <taxon>Bacillati</taxon>
        <taxon>Bacillota</taxon>
        <taxon>Bacilli</taxon>
        <taxon>Bacillales</taxon>
        <taxon>Paenibacillaceae</taxon>
        <taxon>Cohnella</taxon>
    </lineage>
</organism>
<protein>
    <submittedName>
        <fullName evidence="2">Uncharacterized protein</fullName>
    </submittedName>
</protein>
<proteinExistence type="predicted"/>
<sequence length="61" mass="6808">MGDESEVRDPAEEAVAQLPPRWEVRIQTTRDPVAEETALYRKMAKEVDGRYDDVSGGENGS</sequence>
<dbReference type="Proteomes" id="UP000574133">
    <property type="component" value="Unassembled WGS sequence"/>
</dbReference>
<feature type="region of interest" description="Disordered" evidence="1">
    <location>
        <begin position="1"/>
        <end position="29"/>
    </location>
</feature>